<evidence type="ECO:0000313" key="9">
    <source>
        <dbReference type="EMBL" id="MEK8126613.1"/>
    </source>
</evidence>
<evidence type="ECO:0000256" key="3">
    <source>
        <dbReference type="ARBA" id="ARBA00022475"/>
    </source>
</evidence>
<dbReference type="EMBL" id="JBBPCC010000001">
    <property type="protein sequence ID" value="MEK8126613.1"/>
    <property type="molecule type" value="Genomic_DNA"/>
</dbReference>
<dbReference type="Gene3D" id="1.10.3720.10">
    <property type="entry name" value="MetI-like"/>
    <property type="match status" value="1"/>
</dbReference>
<evidence type="ECO:0000256" key="2">
    <source>
        <dbReference type="ARBA" id="ARBA00022448"/>
    </source>
</evidence>
<proteinExistence type="inferred from homology"/>
<keyword evidence="2 7" id="KW-0813">Transport</keyword>
<sequence>MKPNRLLSFLVLLVLLVVSVFFMFPIVLAVINSFKTQGEMFKSVLSFPTRLLLDNYKYVLTEIHLLNNLYNTTVITVLSVVGIIACGSLAGYKISRTSGKLSQLLFFLFFSSMLVPFYAIMFSLIQVAKVFHVQGSVYGLPLIYIGLGVNFAVFLYHGFVKSIPRELEESAHMDGCGQLKTFTRIIFPLLLPITVTIAILNILWIWNDFMLPLIMLTNYKNYTLILAASVFFGQYSTEWSYILSILVLTSLPVVVIYLFFQRFIIQGIADGAVKG</sequence>
<evidence type="ECO:0000256" key="6">
    <source>
        <dbReference type="ARBA" id="ARBA00023136"/>
    </source>
</evidence>
<feature type="transmembrane region" description="Helical" evidence="7">
    <location>
        <begin position="69"/>
        <end position="92"/>
    </location>
</feature>
<keyword evidence="4 7" id="KW-0812">Transmembrane</keyword>
<keyword evidence="5 7" id="KW-1133">Transmembrane helix</keyword>
<comment type="similarity">
    <text evidence="7">Belongs to the binding-protein-dependent transport system permease family.</text>
</comment>
<organism evidence="9 10">
    <name type="scientific">Paenibacillus filicis</name>
    <dbReference type="NCBI Taxonomy" id="669464"/>
    <lineage>
        <taxon>Bacteria</taxon>
        <taxon>Bacillati</taxon>
        <taxon>Bacillota</taxon>
        <taxon>Bacilli</taxon>
        <taxon>Bacillales</taxon>
        <taxon>Paenibacillaceae</taxon>
        <taxon>Paenibacillus</taxon>
    </lineage>
</organism>
<accession>A0ABU9DFT6</accession>
<reference evidence="9 10" key="1">
    <citation type="submission" date="2024-04" db="EMBL/GenBank/DDBJ databases">
        <title>draft genome sequnece of Paenibacillus filicis.</title>
        <authorList>
            <person name="Kim D.-U."/>
        </authorList>
    </citation>
    <scope>NUCLEOTIDE SEQUENCE [LARGE SCALE GENOMIC DNA]</scope>
    <source>
        <strain evidence="9 10">KACC14197</strain>
    </source>
</reference>
<name>A0ABU9DFT6_9BACL</name>
<keyword evidence="10" id="KW-1185">Reference proteome</keyword>
<evidence type="ECO:0000313" key="10">
    <source>
        <dbReference type="Proteomes" id="UP001469365"/>
    </source>
</evidence>
<dbReference type="RefSeq" id="WP_341413666.1">
    <property type="nucleotide sequence ID" value="NZ_JBBPCC010000001.1"/>
</dbReference>
<evidence type="ECO:0000256" key="4">
    <source>
        <dbReference type="ARBA" id="ARBA00022692"/>
    </source>
</evidence>
<dbReference type="PANTHER" id="PTHR43744">
    <property type="entry name" value="ABC TRANSPORTER PERMEASE PROTEIN MG189-RELATED-RELATED"/>
    <property type="match status" value="1"/>
</dbReference>
<keyword evidence="6 7" id="KW-0472">Membrane</keyword>
<feature type="domain" description="ABC transmembrane type-1" evidence="8">
    <location>
        <begin position="69"/>
        <end position="260"/>
    </location>
</feature>
<evidence type="ECO:0000256" key="1">
    <source>
        <dbReference type="ARBA" id="ARBA00004651"/>
    </source>
</evidence>
<comment type="caution">
    <text evidence="9">The sequence shown here is derived from an EMBL/GenBank/DDBJ whole genome shotgun (WGS) entry which is preliminary data.</text>
</comment>
<feature type="transmembrane region" description="Helical" evidence="7">
    <location>
        <begin position="104"/>
        <end position="125"/>
    </location>
</feature>
<dbReference type="Proteomes" id="UP001469365">
    <property type="component" value="Unassembled WGS sequence"/>
</dbReference>
<dbReference type="InterPro" id="IPR035906">
    <property type="entry name" value="MetI-like_sf"/>
</dbReference>
<keyword evidence="3" id="KW-1003">Cell membrane</keyword>
<evidence type="ECO:0000256" key="5">
    <source>
        <dbReference type="ARBA" id="ARBA00022989"/>
    </source>
</evidence>
<dbReference type="SUPFAM" id="SSF161098">
    <property type="entry name" value="MetI-like"/>
    <property type="match status" value="1"/>
</dbReference>
<comment type="subcellular location">
    <subcellularLocation>
        <location evidence="1 7">Cell membrane</location>
        <topology evidence="1 7">Multi-pass membrane protein</topology>
    </subcellularLocation>
</comment>
<gene>
    <name evidence="9" type="ORF">WMW72_01680</name>
</gene>
<evidence type="ECO:0000256" key="7">
    <source>
        <dbReference type="RuleBase" id="RU363032"/>
    </source>
</evidence>
<feature type="transmembrane region" description="Helical" evidence="7">
    <location>
        <begin position="181"/>
        <end position="206"/>
    </location>
</feature>
<dbReference type="PANTHER" id="PTHR43744:SF8">
    <property type="entry name" value="SN-GLYCEROL-3-PHOSPHATE TRANSPORT SYSTEM PERMEASE PROTEIN UGPE"/>
    <property type="match status" value="1"/>
</dbReference>
<evidence type="ECO:0000259" key="8">
    <source>
        <dbReference type="PROSITE" id="PS50928"/>
    </source>
</evidence>
<dbReference type="Pfam" id="PF00528">
    <property type="entry name" value="BPD_transp_1"/>
    <property type="match status" value="1"/>
</dbReference>
<feature type="transmembrane region" description="Helical" evidence="7">
    <location>
        <begin position="239"/>
        <end position="260"/>
    </location>
</feature>
<dbReference type="PROSITE" id="PS50928">
    <property type="entry name" value="ABC_TM1"/>
    <property type="match status" value="1"/>
</dbReference>
<feature type="transmembrane region" description="Helical" evidence="7">
    <location>
        <begin position="137"/>
        <end position="160"/>
    </location>
</feature>
<protein>
    <submittedName>
        <fullName evidence="9">Carbohydrate ABC transporter permease</fullName>
    </submittedName>
</protein>
<dbReference type="InterPro" id="IPR000515">
    <property type="entry name" value="MetI-like"/>
</dbReference>
<dbReference type="CDD" id="cd06261">
    <property type="entry name" value="TM_PBP2"/>
    <property type="match status" value="1"/>
</dbReference>